<dbReference type="EMBL" id="SORF01000001">
    <property type="protein sequence ID" value="TDY51303.1"/>
    <property type="molecule type" value="Genomic_DNA"/>
</dbReference>
<feature type="transmembrane region" description="Helical" evidence="8">
    <location>
        <begin position="287"/>
        <end position="305"/>
    </location>
</feature>
<evidence type="ECO:0000256" key="7">
    <source>
        <dbReference type="ARBA" id="ARBA00024033"/>
    </source>
</evidence>
<evidence type="ECO:0000256" key="2">
    <source>
        <dbReference type="ARBA" id="ARBA00022475"/>
    </source>
</evidence>
<feature type="transmembrane region" description="Helical" evidence="8">
    <location>
        <begin position="113"/>
        <end position="133"/>
    </location>
</feature>
<feature type="transmembrane region" description="Helical" evidence="8">
    <location>
        <begin position="12"/>
        <end position="35"/>
    </location>
</feature>
<evidence type="ECO:0000256" key="5">
    <source>
        <dbReference type="ARBA" id="ARBA00022989"/>
    </source>
</evidence>
<keyword evidence="4 8" id="KW-0812">Transmembrane</keyword>
<reference evidence="9 10" key="1">
    <citation type="submission" date="2019-03" db="EMBL/GenBank/DDBJ databases">
        <title>Genomic Encyclopedia of Type Strains, Phase IV (KMG-IV): sequencing the most valuable type-strain genomes for metagenomic binning, comparative biology and taxonomic classification.</title>
        <authorList>
            <person name="Goeker M."/>
        </authorList>
    </citation>
    <scope>NUCLEOTIDE SEQUENCE [LARGE SCALE GENOMIC DNA]</scope>
    <source>
        <strain evidence="9 10">DSM 17974</strain>
    </source>
</reference>
<comment type="subcellular location">
    <subcellularLocation>
        <location evidence="1">Cell membrane</location>
        <topology evidence="1">Multi-pass membrane protein</topology>
    </subcellularLocation>
</comment>
<feature type="transmembrane region" description="Helical" evidence="8">
    <location>
        <begin position="393"/>
        <end position="414"/>
    </location>
</feature>
<gene>
    <name evidence="9" type="ORF">C7445_101305</name>
</gene>
<dbReference type="RefSeq" id="WP_134158256.1">
    <property type="nucleotide sequence ID" value="NZ_BSUS01000001.1"/>
</dbReference>
<evidence type="ECO:0000256" key="8">
    <source>
        <dbReference type="SAM" id="Phobius"/>
    </source>
</evidence>
<keyword evidence="6 8" id="KW-0472">Membrane</keyword>
<feature type="transmembrane region" description="Helical" evidence="8">
    <location>
        <begin position="222"/>
        <end position="245"/>
    </location>
</feature>
<dbReference type="GO" id="GO:0016758">
    <property type="term" value="F:hexosyltransferase activity"/>
    <property type="evidence" value="ECO:0007669"/>
    <property type="project" value="InterPro"/>
</dbReference>
<comment type="similarity">
    <text evidence="7">Belongs to the glycosyltransferase 87 family.</text>
</comment>
<sequence>MKYHFAFHKDALWGIGILALFLYVISTATDEWIGLYHMKYIGYDYGYFYYAFQQVLYHHTSWGFLYNQHNQLRFLHQQGFPNNPNNQYVYPPQFALLFCWLAVIPFWTSVVLWQTASLISCILGVYWLVRTVWGRIRRIHLILLLSAALTLTPFQMDIGVGNVNSILFACFSLSFFFMYRKNNEAMAAVPLALAVLIKVTPLFVFVLLALQKKWTTMKYTILFVAGFTVFSFPLTGLSTTVQYIIHFLQFGQQSMRNGPAPYNQSLLGVLQMFALHSNHPMRPTETIIFSAYVVVVCFMIAVSVLRSTADKWILRMGMTSMMPIVISPLVEQPHMVFTFPALVALLCCLTLNSNHDGLTLHILRVTVILAYIFESLPFTFLLNHVTHHYASLYWIHMPMFASLVILLIALMYMLNLRHPKEQIADKPSFRVVSQVSLDTTKIIHSKTGSAR</sequence>
<keyword evidence="3" id="KW-0808">Transferase</keyword>
<evidence type="ECO:0000256" key="3">
    <source>
        <dbReference type="ARBA" id="ARBA00022679"/>
    </source>
</evidence>
<evidence type="ECO:0000256" key="6">
    <source>
        <dbReference type="ARBA" id="ARBA00023136"/>
    </source>
</evidence>
<feature type="transmembrane region" description="Helical" evidence="8">
    <location>
        <begin position="361"/>
        <end position="381"/>
    </location>
</feature>
<proteinExistence type="inferred from homology"/>
<dbReference type="Pfam" id="PF09594">
    <property type="entry name" value="GT87"/>
    <property type="match status" value="1"/>
</dbReference>
<feature type="transmembrane region" description="Helical" evidence="8">
    <location>
        <begin position="336"/>
        <end position="354"/>
    </location>
</feature>
<evidence type="ECO:0000256" key="4">
    <source>
        <dbReference type="ARBA" id="ARBA00022692"/>
    </source>
</evidence>
<keyword evidence="2" id="KW-1003">Cell membrane</keyword>
<evidence type="ECO:0000256" key="1">
    <source>
        <dbReference type="ARBA" id="ARBA00004651"/>
    </source>
</evidence>
<keyword evidence="5 8" id="KW-1133">Transmembrane helix</keyword>
<accession>A0A4R8LU70</accession>
<organism evidence="9 10">
    <name type="scientific">Alicyclobacillus sacchari</name>
    <dbReference type="NCBI Taxonomy" id="392010"/>
    <lineage>
        <taxon>Bacteria</taxon>
        <taxon>Bacillati</taxon>
        <taxon>Bacillota</taxon>
        <taxon>Bacilli</taxon>
        <taxon>Bacillales</taxon>
        <taxon>Alicyclobacillaceae</taxon>
        <taxon>Alicyclobacillus</taxon>
    </lineage>
</organism>
<dbReference type="AlphaFoldDB" id="A0A4R8LU70"/>
<feature type="transmembrane region" description="Helical" evidence="8">
    <location>
        <begin position="154"/>
        <end position="179"/>
    </location>
</feature>
<protein>
    <submittedName>
        <fullName evidence="9">Uncharacterized protein DUF2029</fullName>
    </submittedName>
</protein>
<feature type="transmembrane region" description="Helical" evidence="8">
    <location>
        <begin position="185"/>
        <end position="210"/>
    </location>
</feature>
<feature type="transmembrane region" description="Helical" evidence="8">
    <location>
        <begin position="312"/>
        <end position="330"/>
    </location>
</feature>
<dbReference type="OrthoDB" id="2375286at2"/>
<evidence type="ECO:0000313" key="9">
    <source>
        <dbReference type="EMBL" id="TDY51303.1"/>
    </source>
</evidence>
<dbReference type="InterPro" id="IPR018584">
    <property type="entry name" value="GT87"/>
</dbReference>
<keyword evidence="10" id="KW-1185">Reference proteome</keyword>
<dbReference type="Proteomes" id="UP000294581">
    <property type="component" value="Unassembled WGS sequence"/>
</dbReference>
<comment type="caution">
    <text evidence="9">The sequence shown here is derived from an EMBL/GenBank/DDBJ whole genome shotgun (WGS) entry which is preliminary data.</text>
</comment>
<evidence type="ECO:0000313" key="10">
    <source>
        <dbReference type="Proteomes" id="UP000294581"/>
    </source>
</evidence>
<name>A0A4R8LU70_9BACL</name>
<dbReference type="GO" id="GO:0005886">
    <property type="term" value="C:plasma membrane"/>
    <property type="evidence" value="ECO:0007669"/>
    <property type="project" value="UniProtKB-SubCell"/>
</dbReference>